<comment type="caution">
    <text evidence="2">The sequence shown here is derived from an EMBL/GenBank/DDBJ whole genome shotgun (WGS) entry which is preliminary data.</text>
</comment>
<dbReference type="EMBL" id="PHUF01000004">
    <property type="protein sequence ID" value="PKB14675.1"/>
    <property type="molecule type" value="Genomic_DNA"/>
</dbReference>
<dbReference type="OrthoDB" id="6198264at2"/>
<dbReference type="AlphaFoldDB" id="A0A2N0H6V6"/>
<keyword evidence="1" id="KW-0732">Signal</keyword>
<dbReference type="Proteomes" id="UP000232587">
    <property type="component" value="Unassembled WGS sequence"/>
</dbReference>
<accession>A0A2N0H6V6</accession>
<sequence>MRKSALILPILLAFGAAPAAANESSRDSVSLVYESGDETQGGSERTVAAAPPALPRGIAAYGPFRVLDAARAALVDVTDSASPAQFAAMLAAHPGIAMLEMLDCPGTEDDRANLALGRLIHARGIATHVPASGSVRSGGVELFLAGARRTAEDGAEFAVHAWEDEDGREATDYGADAPQNRAYLDYYREMGMTAQRAAAFYAMTNSVPFEQAKWLTAADMRGWAGLN</sequence>
<evidence type="ECO:0008006" key="4">
    <source>
        <dbReference type="Google" id="ProtNLM"/>
    </source>
</evidence>
<proteinExistence type="predicted"/>
<gene>
    <name evidence="2" type="ORF">B0I00_2273</name>
</gene>
<protein>
    <recommendedName>
        <fullName evidence="4">Alpha/beta hydrolase family protein</fullName>
    </recommendedName>
</protein>
<evidence type="ECO:0000313" key="3">
    <source>
        <dbReference type="Proteomes" id="UP000232587"/>
    </source>
</evidence>
<keyword evidence="3" id="KW-1185">Reference proteome</keyword>
<reference evidence="2 3" key="1">
    <citation type="submission" date="2017-11" db="EMBL/GenBank/DDBJ databases">
        <title>Genomic Encyclopedia of Type Strains, Phase III (KMG-III): the genomes of soil and plant-associated and newly described type strains.</title>
        <authorList>
            <person name="Whitman W."/>
        </authorList>
    </citation>
    <scope>NUCLEOTIDE SEQUENCE [LARGE SCALE GENOMIC DNA]</scope>
    <source>
        <strain evidence="2 3">CGMCC 1.12274</strain>
    </source>
</reference>
<evidence type="ECO:0000313" key="2">
    <source>
        <dbReference type="EMBL" id="PKB14675.1"/>
    </source>
</evidence>
<evidence type="ECO:0000256" key="1">
    <source>
        <dbReference type="SAM" id="SignalP"/>
    </source>
</evidence>
<dbReference type="RefSeq" id="WP_100867483.1">
    <property type="nucleotide sequence ID" value="NZ_PHUF01000004.1"/>
</dbReference>
<feature type="signal peptide" evidence="1">
    <location>
        <begin position="1"/>
        <end position="21"/>
    </location>
</feature>
<feature type="chain" id="PRO_5014838802" description="Alpha/beta hydrolase family protein" evidence="1">
    <location>
        <begin position="22"/>
        <end position="227"/>
    </location>
</feature>
<organism evidence="2 3">
    <name type="scientific">Novosphingobium kunmingense</name>
    <dbReference type="NCBI Taxonomy" id="1211806"/>
    <lineage>
        <taxon>Bacteria</taxon>
        <taxon>Pseudomonadati</taxon>
        <taxon>Pseudomonadota</taxon>
        <taxon>Alphaproteobacteria</taxon>
        <taxon>Sphingomonadales</taxon>
        <taxon>Sphingomonadaceae</taxon>
        <taxon>Novosphingobium</taxon>
    </lineage>
</organism>
<name>A0A2N0H6V6_9SPHN</name>